<evidence type="ECO:0000259" key="6">
    <source>
        <dbReference type="PROSITE" id="PS50977"/>
    </source>
</evidence>
<evidence type="ECO:0000256" key="4">
    <source>
        <dbReference type="PROSITE-ProRule" id="PRU00335"/>
    </source>
</evidence>
<feature type="domain" description="HTH tetR-type" evidence="6">
    <location>
        <begin position="14"/>
        <end position="74"/>
    </location>
</feature>
<dbReference type="InterPro" id="IPR036271">
    <property type="entry name" value="Tet_transcr_reg_TetR-rel_C_sf"/>
</dbReference>
<feature type="region of interest" description="Disordered" evidence="5">
    <location>
        <begin position="199"/>
        <end position="220"/>
    </location>
</feature>
<dbReference type="PROSITE" id="PS50977">
    <property type="entry name" value="HTH_TETR_2"/>
    <property type="match status" value="1"/>
</dbReference>
<organism evidence="7 8">
    <name type="scientific">Actinomadura fulvescens</name>
    <dbReference type="NCBI Taxonomy" id="46160"/>
    <lineage>
        <taxon>Bacteria</taxon>
        <taxon>Bacillati</taxon>
        <taxon>Actinomycetota</taxon>
        <taxon>Actinomycetes</taxon>
        <taxon>Streptosporangiales</taxon>
        <taxon>Thermomonosporaceae</taxon>
        <taxon>Actinomadura</taxon>
    </lineage>
</organism>
<protein>
    <submittedName>
        <fullName evidence="7">TetR/AcrR family transcriptional regulator</fullName>
    </submittedName>
</protein>
<dbReference type="InterPro" id="IPR011075">
    <property type="entry name" value="TetR_C"/>
</dbReference>
<sequence>MMTGTEGRSRRRGDRLLAQIYAATLTELADHGYAGVTMAGVAARAGTGKGPLYRRWPGKDALIADTVRHGLPATSSPGYSGDVRADLLGLLRQLADGLASPGGGAMRALLGETHRRPELMSALREKVFEPRGQALRALLREAAAAGEIHPAAVETHLADLGHRLLMFRFLTEGAPIPDHIIIEILDDVLLPLLRAEPHVPGPWSPSKDPSTPAHPDTPRP</sequence>
<dbReference type="PANTHER" id="PTHR30055">
    <property type="entry name" value="HTH-TYPE TRANSCRIPTIONAL REGULATOR RUTR"/>
    <property type="match status" value="1"/>
</dbReference>
<dbReference type="InterPro" id="IPR001647">
    <property type="entry name" value="HTH_TetR"/>
</dbReference>
<keyword evidence="8" id="KW-1185">Reference proteome</keyword>
<feature type="DNA-binding region" description="H-T-H motif" evidence="4">
    <location>
        <begin position="37"/>
        <end position="56"/>
    </location>
</feature>
<accession>A0ABN3QGM6</accession>
<comment type="caution">
    <text evidence="7">The sequence shown here is derived from an EMBL/GenBank/DDBJ whole genome shotgun (WGS) entry which is preliminary data.</text>
</comment>
<evidence type="ECO:0000313" key="8">
    <source>
        <dbReference type="Proteomes" id="UP001501509"/>
    </source>
</evidence>
<evidence type="ECO:0000313" key="7">
    <source>
        <dbReference type="EMBL" id="GAA2625725.1"/>
    </source>
</evidence>
<evidence type="ECO:0000256" key="2">
    <source>
        <dbReference type="ARBA" id="ARBA00023125"/>
    </source>
</evidence>
<dbReference type="InterPro" id="IPR009057">
    <property type="entry name" value="Homeodomain-like_sf"/>
</dbReference>
<proteinExistence type="predicted"/>
<name>A0ABN3QGM6_9ACTN</name>
<evidence type="ECO:0000256" key="5">
    <source>
        <dbReference type="SAM" id="MobiDB-lite"/>
    </source>
</evidence>
<dbReference type="EMBL" id="BAAATD010000012">
    <property type="protein sequence ID" value="GAA2625725.1"/>
    <property type="molecule type" value="Genomic_DNA"/>
</dbReference>
<dbReference type="Gene3D" id="1.10.10.60">
    <property type="entry name" value="Homeodomain-like"/>
    <property type="match status" value="1"/>
</dbReference>
<keyword evidence="2 4" id="KW-0238">DNA-binding</keyword>
<dbReference type="Pfam" id="PF16859">
    <property type="entry name" value="TetR_C_11"/>
    <property type="match status" value="1"/>
</dbReference>
<dbReference type="SUPFAM" id="SSF48498">
    <property type="entry name" value="Tetracyclin repressor-like, C-terminal domain"/>
    <property type="match status" value="1"/>
</dbReference>
<dbReference type="SUPFAM" id="SSF46689">
    <property type="entry name" value="Homeodomain-like"/>
    <property type="match status" value="1"/>
</dbReference>
<dbReference type="Gene3D" id="1.10.357.10">
    <property type="entry name" value="Tetracycline Repressor, domain 2"/>
    <property type="match status" value="1"/>
</dbReference>
<dbReference type="PANTHER" id="PTHR30055:SF225">
    <property type="entry name" value="TRANSCRIPTIONAL REGULATORY PROTEIN-RELATED"/>
    <property type="match status" value="1"/>
</dbReference>
<evidence type="ECO:0000256" key="1">
    <source>
        <dbReference type="ARBA" id="ARBA00023015"/>
    </source>
</evidence>
<reference evidence="7 8" key="1">
    <citation type="journal article" date="2019" name="Int. J. Syst. Evol. Microbiol.">
        <title>The Global Catalogue of Microorganisms (GCM) 10K type strain sequencing project: providing services to taxonomists for standard genome sequencing and annotation.</title>
        <authorList>
            <consortium name="The Broad Institute Genomics Platform"/>
            <consortium name="The Broad Institute Genome Sequencing Center for Infectious Disease"/>
            <person name="Wu L."/>
            <person name="Ma J."/>
        </authorList>
    </citation>
    <scope>NUCLEOTIDE SEQUENCE [LARGE SCALE GENOMIC DNA]</scope>
    <source>
        <strain evidence="7 8">JCM 6833</strain>
    </source>
</reference>
<dbReference type="InterPro" id="IPR050109">
    <property type="entry name" value="HTH-type_TetR-like_transc_reg"/>
</dbReference>
<gene>
    <name evidence="7" type="ORF">GCM10010411_73140</name>
</gene>
<evidence type="ECO:0000256" key="3">
    <source>
        <dbReference type="ARBA" id="ARBA00023163"/>
    </source>
</evidence>
<keyword evidence="1" id="KW-0805">Transcription regulation</keyword>
<dbReference type="RefSeq" id="WP_344547070.1">
    <property type="nucleotide sequence ID" value="NZ_BAAATD010000012.1"/>
</dbReference>
<dbReference type="Proteomes" id="UP001501509">
    <property type="component" value="Unassembled WGS sequence"/>
</dbReference>
<dbReference type="Pfam" id="PF00440">
    <property type="entry name" value="TetR_N"/>
    <property type="match status" value="1"/>
</dbReference>
<keyword evidence="3" id="KW-0804">Transcription</keyword>